<dbReference type="EMBL" id="NAJL01000061">
    <property type="protein sequence ID" value="TKA23075.1"/>
    <property type="molecule type" value="Genomic_DNA"/>
</dbReference>
<proteinExistence type="predicted"/>
<evidence type="ECO:0000313" key="2">
    <source>
        <dbReference type="EMBL" id="TKA23075.1"/>
    </source>
</evidence>
<reference evidence="2 3" key="1">
    <citation type="submission" date="2017-03" db="EMBL/GenBank/DDBJ databases">
        <title>Genomes of endolithic fungi from Antarctica.</title>
        <authorList>
            <person name="Coleine C."/>
            <person name="Masonjones S."/>
            <person name="Stajich J.E."/>
        </authorList>
    </citation>
    <scope>NUCLEOTIDE SEQUENCE [LARGE SCALE GENOMIC DNA]</scope>
    <source>
        <strain evidence="2 3">CCFEE 6315</strain>
    </source>
</reference>
<feature type="compositionally biased region" description="Polar residues" evidence="1">
    <location>
        <begin position="39"/>
        <end position="53"/>
    </location>
</feature>
<gene>
    <name evidence="2" type="ORF">B0A50_07392</name>
</gene>
<name>A0A4U0TMW6_9PEZI</name>
<evidence type="ECO:0000256" key="1">
    <source>
        <dbReference type="SAM" id="MobiDB-lite"/>
    </source>
</evidence>
<dbReference type="Proteomes" id="UP000308549">
    <property type="component" value="Unassembled WGS sequence"/>
</dbReference>
<organism evidence="2 3">
    <name type="scientific">Salinomyces thailandicus</name>
    <dbReference type="NCBI Taxonomy" id="706561"/>
    <lineage>
        <taxon>Eukaryota</taxon>
        <taxon>Fungi</taxon>
        <taxon>Dikarya</taxon>
        <taxon>Ascomycota</taxon>
        <taxon>Pezizomycotina</taxon>
        <taxon>Dothideomycetes</taxon>
        <taxon>Dothideomycetidae</taxon>
        <taxon>Mycosphaerellales</taxon>
        <taxon>Teratosphaeriaceae</taxon>
        <taxon>Salinomyces</taxon>
    </lineage>
</organism>
<feature type="region of interest" description="Disordered" evidence="1">
    <location>
        <begin position="1"/>
        <end position="81"/>
    </location>
</feature>
<accession>A0A4U0TMW6</accession>
<sequence length="150" mass="16200">MDMPTLCTKTATSTPLQQLACRPKDSSLSPEQHEKEHNLPTSDRPSSTPNSVTLALLPQIPRPAQPLTTSQHPIPKRKDSATVDLVPSENKITSSTFLVLTPEYRRPALTPLCCFATPGGAAAVGNFLGWKLVWLTPAEGVKFVAREEGA</sequence>
<keyword evidence="3" id="KW-1185">Reference proteome</keyword>
<dbReference type="AlphaFoldDB" id="A0A4U0TMW6"/>
<comment type="caution">
    <text evidence="2">The sequence shown here is derived from an EMBL/GenBank/DDBJ whole genome shotgun (WGS) entry which is preliminary data.</text>
</comment>
<feature type="compositionally biased region" description="Polar residues" evidence="1">
    <location>
        <begin position="7"/>
        <end position="17"/>
    </location>
</feature>
<protein>
    <submittedName>
        <fullName evidence="2">Uncharacterized protein</fullName>
    </submittedName>
</protein>
<evidence type="ECO:0000313" key="3">
    <source>
        <dbReference type="Proteomes" id="UP000308549"/>
    </source>
</evidence>